<dbReference type="InterPro" id="IPR036388">
    <property type="entry name" value="WH-like_DNA-bd_sf"/>
</dbReference>
<evidence type="ECO:0000256" key="1">
    <source>
        <dbReference type="ARBA" id="ARBA00023125"/>
    </source>
</evidence>
<dbReference type="GO" id="GO:0000976">
    <property type="term" value="F:transcription cis-regulatory region binding"/>
    <property type="evidence" value="ECO:0007669"/>
    <property type="project" value="TreeGrafter"/>
</dbReference>
<sequence>MEQKQQGSWFGRIRQAVSGGARDARISEQMNPVFFSSTAGVEEERRWGYASGTEEDYYWRRLSDNFYLKDLVPSAYLEMHNQVYEAYHANPLAFAIIEMTTSFVLGRGVKLDASNKRVKKVLDEFWQANSMDERVYTICNELALYGEIFVRYFVNRFDGSVKVRLTDPSLIDQIETDPEDIETPLRFHRRPVGESASAPSSTTGGLKLVFRLGERETEGEWFEADSQMQQFAINKVSNAKRGNSDLATMLPWLRRYKDWLTDRVRINKYKWAFIWDVTLRVACVCAREQYRVLKCYLPKGMFHALHVRDPTLVALLLSQPDLLLLAGELREKVTRLRDLFPSLPLVIWSDDADQQSIAQALDQGADDYILASCGQEELCARLRAHMRRARQAPSYSGTGHALESLDHQIRLDRQQRRAIVRENEVSLTPIEYALLWLFLSHAGKVLDHTTLLRIVWGETYQGEMELLRVHVLHLRHKLEDDPSHPSYLETIVGIGYRFRQEDIPPDEKMVSTQDTLPRVEGEHQ</sequence>
<keyword evidence="5" id="KW-1185">Reference proteome</keyword>
<feature type="DNA-binding region" description="OmpR/PhoB-type" evidence="2">
    <location>
        <begin position="400"/>
        <end position="500"/>
    </location>
</feature>
<dbReference type="eggNOG" id="COG0745">
    <property type="taxonomic scope" value="Bacteria"/>
</dbReference>
<dbReference type="SMART" id="SM00862">
    <property type="entry name" value="Trans_reg_C"/>
    <property type="match status" value="1"/>
</dbReference>
<dbReference type="Gene3D" id="1.10.10.10">
    <property type="entry name" value="Winged helix-like DNA-binding domain superfamily/Winged helix DNA-binding domain"/>
    <property type="match status" value="1"/>
</dbReference>
<keyword evidence="1 2" id="KW-0238">DNA-binding</keyword>
<dbReference type="GO" id="GO:0000156">
    <property type="term" value="F:phosphorelay response regulator activity"/>
    <property type="evidence" value="ECO:0007669"/>
    <property type="project" value="TreeGrafter"/>
</dbReference>
<dbReference type="InterPro" id="IPR011006">
    <property type="entry name" value="CheY-like_superfamily"/>
</dbReference>
<organism evidence="4 5">
    <name type="scientific">Ktedonobacter racemifer DSM 44963</name>
    <dbReference type="NCBI Taxonomy" id="485913"/>
    <lineage>
        <taxon>Bacteria</taxon>
        <taxon>Bacillati</taxon>
        <taxon>Chloroflexota</taxon>
        <taxon>Ktedonobacteria</taxon>
        <taxon>Ktedonobacterales</taxon>
        <taxon>Ktedonobacteraceae</taxon>
        <taxon>Ktedonobacter</taxon>
    </lineage>
</organism>
<dbReference type="GO" id="GO:0005829">
    <property type="term" value="C:cytosol"/>
    <property type="evidence" value="ECO:0007669"/>
    <property type="project" value="TreeGrafter"/>
</dbReference>
<dbReference type="CDD" id="cd00383">
    <property type="entry name" value="trans_reg_C"/>
    <property type="match status" value="1"/>
</dbReference>
<dbReference type="SUPFAM" id="SSF46894">
    <property type="entry name" value="C-terminal effector domain of the bipartite response regulators"/>
    <property type="match status" value="1"/>
</dbReference>
<dbReference type="InterPro" id="IPR039420">
    <property type="entry name" value="WalR-like"/>
</dbReference>
<dbReference type="RefSeq" id="WP_007914363.1">
    <property type="nucleotide sequence ID" value="NZ_ADVG01000003.1"/>
</dbReference>
<name>D6TT23_KTERA</name>
<dbReference type="AlphaFoldDB" id="D6TT23"/>
<dbReference type="Pfam" id="PF05133">
    <property type="entry name" value="SPP1_portal"/>
    <property type="match status" value="1"/>
</dbReference>
<dbReference type="PANTHER" id="PTHR48111">
    <property type="entry name" value="REGULATOR OF RPOS"/>
    <property type="match status" value="1"/>
</dbReference>
<dbReference type="Proteomes" id="UP000004508">
    <property type="component" value="Unassembled WGS sequence"/>
</dbReference>
<dbReference type="GO" id="GO:0006355">
    <property type="term" value="P:regulation of DNA-templated transcription"/>
    <property type="evidence" value="ECO:0007669"/>
    <property type="project" value="InterPro"/>
</dbReference>
<evidence type="ECO:0000313" key="5">
    <source>
        <dbReference type="Proteomes" id="UP000004508"/>
    </source>
</evidence>
<dbReference type="InterPro" id="IPR001867">
    <property type="entry name" value="OmpR/PhoB-type_DNA-bd"/>
</dbReference>
<comment type="caution">
    <text evidence="4">The sequence shown here is derived from an EMBL/GenBank/DDBJ whole genome shotgun (WGS) entry which is preliminary data.</text>
</comment>
<evidence type="ECO:0000256" key="2">
    <source>
        <dbReference type="PROSITE-ProRule" id="PRU01091"/>
    </source>
</evidence>
<dbReference type="GO" id="GO:0032993">
    <property type="term" value="C:protein-DNA complex"/>
    <property type="evidence" value="ECO:0007669"/>
    <property type="project" value="TreeGrafter"/>
</dbReference>
<dbReference type="EMBL" id="ADVG01000003">
    <property type="protein sequence ID" value="EFH83574.1"/>
    <property type="molecule type" value="Genomic_DNA"/>
</dbReference>
<dbReference type="STRING" id="485913.Krac_4561"/>
<evidence type="ECO:0000259" key="3">
    <source>
        <dbReference type="PROSITE" id="PS51755"/>
    </source>
</evidence>
<dbReference type="OrthoDB" id="142455at2"/>
<dbReference type="Gene3D" id="3.40.50.2300">
    <property type="match status" value="1"/>
</dbReference>
<dbReference type="SUPFAM" id="SSF52172">
    <property type="entry name" value="CheY-like"/>
    <property type="match status" value="1"/>
</dbReference>
<dbReference type="Pfam" id="PF00486">
    <property type="entry name" value="Trans_reg_C"/>
    <property type="match status" value="1"/>
</dbReference>
<proteinExistence type="predicted"/>
<dbReference type="PROSITE" id="PS51755">
    <property type="entry name" value="OMPR_PHOB"/>
    <property type="match status" value="1"/>
</dbReference>
<protein>
    <submittedName>
        <fullName evidence="4">Two component transcriptional regulator, winged helix family</fullName>
    </submittedName>
</protein>
<dbReference type="InParanoid" id="D6TT23"/>
<dbReference type="InterPro" id="IPR021145">
    <property type="entry name" value="Portal_protein_SPP1_Gp6-like"/>
</dbReference>
<dbReference type="PANTHER" id="PTHR48111:SF50">
    <property type="entry name" value="KDP OPERON TRANSCRIPTIONAL REGULATORY PROTEIN KDPE"/>
    <property type="match status" value="1"/>
</dbReference>
<evidence type="ECO:0000313" key="4">
    <source>
        <dbReference type="EMBL" id="EFH83574.1"/>
    </source>
</evidence>
<gene>
    <name evidence="4" type="ORF">Krac_4561</name>
</gene>
<dbReference type="InterPro" id="IPR016032">
    <property type="entry name" value="Sig_transdc_resp-reg_C-effctor"/>
</dbReference>
<feature type="domain" description="OmpR/PhoB-type" evidence="3">
    <location>
        <begin position="400"/>
        <end position="500"/>
    </location>
</feature>
<reference evidence="4 5" key="1">
    <citation type="journal article" date="2011" name="Stand. Genomic Sci.">
        <title>Non-contiguous finished genome sequence and contextual data of the filamentous soil bacterium Ktedonobacter racemifer type strain (SOSP1-21).</title>
        <authorList>
            <person name="Chang Y.J."/>
            <person name="Land M."/>
            <person name="Hauser L."/>
            <person name="Chertkov O."/>
            <person name="Del Rio T.G."/>
            <person name="Nolan M."/>
            <person name="Copeland A."/>
            <person name="Tice H."/>
            <person name="Cheng J.F."/>
            <person name="Lucas S."/>
            <person name="Han C."/>
            <person name="Goodwin L."/>
            <person name="Pitluck S."/>
            <person name="Ivanova N."/>
            <person name="Ovchinikova G."/>
            <person name="Pati A."/>
            <person name="Chen A."/>
            <person name="Palaniappan K."/>
            <person name="Mavromatis K."/>
            <person name="Liolios K."/>
            <person name="Brettin T."/>
            <person name="Fiebig A."/>
            <person name="Rohde M."/>
            <person name="Abt B."/>
            <person name="Goker M."/>
            <person name="Detter J.C."/>
            <person name="Woyke T."/>
            <person name="Bristow J."/>
            <person name="Eisen J.A."/>
            <person name="Markowitz V."/>
            <person name="Hugenholtz P."/>
            <person name="Kyrpides N.C."/>
            <person name="Klenk H.P."/>
            <person name="Lapidus A."/>
        </authorList>
    </citation>
    <scope>NUCLEOTIDE SEQUENCE [LARGE SCALE GENOMIC DNA]</scope>
    <source>
        <strain evidence="5">DSM 44963</strain>
    </source>
</reference>
<accession>D6TT23</accession>